<name>A0AAV2B746_9ARAC</name>
<keyword evidence="10" id="KW-1185">Reference proteome</keyword>
<proteinExistence type="predicted"/>
<dbReference type="GO" id="GO:0006357">
    <property type="term" value="P:regulation of transcription by RNA polymerase II"/>
    <property type="evidence" value="ECO:0007669"/>
    <property type="project" value="TreeGrafter"/>
</dbReference>
<feature type="compositionally biased region" description="Low complexity" evidence="7">
    <location>
        <begin position="559"/>
        <end position="570"/>
    </location>
</feature>
<sequence>MAECTISRCSHERRVFRKELHKWSKEILYILGLERLAEELMGARKWRILVQPFTDLESETPVDWLPEDTCYFCNAKKQPPYDPASGIIPTVDGYNSLRIDTDEHSASSDQGTVSGSFTSCASALSPWRIAALSSQGVSSSPPLLDQPLDLSINSVKQPLNEGMVCSNKSRHSKHTTNYADDGEMCTNPVLKVPQIPLKPGHRRRLDANSKRSYTEDELQAALRDIQSGKLGTRRAAVIYGIPRSTLRNKVYKLANESKSRAHGRRVQPNESTAKSKEQNKNFNLNTELEVPIYDSENNKHNVSSASESLRQLLKHTITQKVQSASKVSENKLNSDNSIHISRMSDVDSMDELQVFGSLEYSQTLAPVLSHVFSDIQHLALVKSKENIHCTSQSLSALKDDLKLPLLPDLIRRLAEERMELERDPHKDSDVDNQGESTELPSSGTLSSNVILKVPSFKPAKSPPVSNETDDPCLPVVSSSSPPPGTSSHSLSGNKGITVTLKELISRSISQKISCSLKDRVVDDDPSVEFSYNMSNMDSPACNIPWGVESSSKETKEVLSNTNNSSNSSDSSKSEKRTRPKRGRYRNYDRDNLARAVRAVQKGEMSVHRAGTFYGVPHSTLEYKVKERHLLRPRKRDVFNSTAISDASEPVSTSKLNSFSVENSMSVKNLKNNINQIAIEASNGLSTDSEQPHRPTMGSYPSPLSLWQSMSMPFLSLDFSQLGSNNFFASQMMRKLQENARLHEEMQKKRKGQDFGLIENLIKSTLERSMSPDSKSPLLLSADSVESLSGCKGNEDINDK</sequence>
<comment type="subcellular location">
    <subcellularLocation>
        <location evidence="1 6">Nucleus</location>
    </subcellularLocation>
</comment>
<dbReference type="InterPro" id="IPR009057">
    <property type="entry name" value="Homeodomain-like_sf"/>
</dbReference>
<evidence type="ECO:0000259" key="8">
    <source>
        <dbReference type="PROSITE" id="PS50960"/>
    </source>
</evidence>
<dbReference type="PANTHER" id="PTHR21545:SF13">
    <property type="entry name" value="ECDYSONE-INDUCED PROTEIN 93F, ISOFORM C"/>
    <property type="match status" value="1"/>
</dbReference>
<feature type="region of interest" description="Disordered" evidence="7">
    <location>
        <begin position="254"/>
        <end position="284"/>
    </location>
</feature>
<feature type="domain" description="HTH psq-type" evidence="8">
    <location>
        <begin position="208"/>
        <end position="256"/>
    </location>
</feature>
<dbReference type="Pfam" id="PF05225">
    <property type="entry name" value="HTH_psq"/>
    <property type="match status" value="2"/>
</dbReference>
<dbReference type="PROSITE" id="PS50960">
    <property type="entry name" value="HTH_PSQ"/>
    <property type="match status" value="2"/>
</dbReference>
<dbReference type="InterPro" id="IPR007889">
    <property type="entry name" value="HTH_Psq"/>
</dbReference>
<dbReference type="GO" id="GO:0005634">
    <property type="term" value="C:nucleus"/>
    <property type="evidence" value="ECO:0007669"/>
    <property type="project" value="UniProtKB-SubCell"/>
</dbReference>
<feature type="compositionally biased region" description="Basic and acidic residues" evidence="7">
    <location>
        <begin position="419"/>
        <end position="429"/>
    </location>
</feature>
<protein>
    <recommendedName>
        <fullName evidence="8">HTH psq-type domain-containing protein</fullName>
    </recommendedName>
</protein>
<keyword evidence="4" id="KW-0804">Transcription</keyword>
<dbReference type="SUPFAM" id="SSF46689">
    <property type="entry name" value="Homeodomain-like"/>
    <property type="match status" value="2"/>
</dbReference>
<evidence type="ECO:0000256" key="2">
    <source>
        <dbReference type="ARBA" id="ARBA00023015"/>
    </source>
</evidence>
<keyword evidence="2" id="KW-0805">Transcription regulation</keyword>
<dbReference type="Gene3D" id="1.10.10.60">
    <property type="entry name" value="Homeodomain-like"/>
    <property type="match status" value="2"/>
</dbReference>
<dbReference type="PANTHER" id="PTHR21545">
    <property type="entry name" value="TRANSCRIPTION FACTOR MLR1/2"/>
    <property type="match status" value="1"/>
</dbReference>
<feature type="DNA-binding region" description="H-T-H motif" evidence="6">
    <location>
        <begin position="232"/>
        <end position="252"/>
    </location>
</feature>
<reference evidence="9 10" key="1">
    <citation type="submission" date="2024-04" db="EMBL/GenBank/DDBJ databases">
        <authorList>
            <person name="Rising A."/>
            <person name="Reimegard J."/>
            <person name="Sonavane S."/>
            <person name="Akerstrom W."/>
            <person name="Nylinder S."/>
            <person name="Hedman E."/>
            <person name="Kallberg Y."/>
        </authorList>
    </citation>
    <scope>NUCLEOTIDE SEQUENCE [LARGE SCALE GENOMIC DNA]</scope>
</reference>
<feature type="region of interest" description="Disordered" evidence="7">
    <location>
        <begin position="544"/>
        <end position="587"/>
    </location>
</feature>
<keyword evidence="3 6" id="KW-0238">DNA-binding</keyword>
<organism evidence="9 10">
    <name type="scientific">Larinioides sclopetarius</name>
    <dbReference type="NCBI Taxonomy" id="280406"/>
    <lineage>
        <taxon>Eukaryota</taxon>
        <taxon>Metazoa</taxon>
        <taxon>Ecdysozoa</taxon>
        <taxon>Arthropoda</taxon>
        <taxon>Chelicerata</taxon>
        <taxon>Arachnida</taxon>
        <taxon>Araneae</taxon>
        <taxon>Araneomorphae</taxon>
        <taxon>Entelegynae</taxon>
        <taxon>Araneoidea</taxon>
        <taxon>Araneidae</taxon>
        <taxon>Larinioides</taxon>
    </lineage>
</organism>
<evidence type="ECO:0000256" key="5">
    <source>
        <dbReference type="ARBA" id="ARBA00023242"/>
    </source>
</evidence>
<evidence type="ECO:0000256" key="6">
    <source>
        <dbReference type="PROSITE-ProRule" id="PRU00320"/>
    </source>
</evidence>
<keyword evidence="5 6" id="KW-0539">Nucleus</keyword>
<accession>A0AAV2B746</accession>
<evidence type="ECO:0000313" key="10">
    <source>
        <dbReference type="Proteomes" id="UP001497382"/>
    </source>
</evidence>
<evidence type="ECO:0000256" key="4">
    <source>
        <dbReference type="ARBA" id="ARBA00023163"/>
    </source>
</evidence>
<feature type="compositionally biased region" description="Polar residues" evidence="7">
    <location>
        <begin position="431"/>
        <end position="444"/>
    </location>
</feature>
<comment type="caution">
    <text evidence="9">The sequence shown here is derived from an EMBL/GenBank/DDBJ whole genome shotgun (WGS) entry which is preliminary data.</text>
</comment>
<feature type="compositionally biased region" description="Low complexity" evidence="7">
    <location>
        <begin position="473"/>
        <end position="492"/>
    </location>
</feature>
<dbReference type="GO" id="GO:0003677">
    <property type="term" value="F:DNA binding"/>
    <property type="evidence" value="ECO:0007669"/>
    <property type="project" value="UniProtKB-UniRule"/>
</dbReference>
<dbReference type="EMBL" id="CAXIEN010000296">
    <property type="protein sequence ID" value="CAL1291952.1"/>
    <property type="molecule type" value="Genomic_DNA"/>
</dbReference>
<feature type="region of interest" description="Disordered" evidence="7">
    <location>
        <begin position="767"/>
        <end position="799"/>
    </location>
</feature>
<feature type="region of interest" description="Disordered" evidence="7">
    <location>
        <begin position="456"/>
        <end position="493"/>
    </location>
</feature>
<gene>
    <name evidence="9" type="ORF">LARSCL_LOCUS17378</name>
</gene>
<evidence type="ECO:0000313" key="9">
    <source>
        <dbReference type="EMBL" id="CAL1291952.1"/>
    </source>
</evidence>
<evidence type="ECO:0000256" key="1">
    <source>
        <dbReference type="ARBA" id="ARBA00004123"/>
    </source>
</evidence>
<feature type="DNA-binding region" description="H-T-H motif" evidence="6">
    <location>
        <begin position="606"/>
        <end position="626"/>
    </location>
</feature>
<dbReference type="AlphaFoldDB" id="A0AAV2B746"/>
<dbReference type="FunFam" id="1.10.10.60:FF:000019">
    <property type="entry name" value="Ligand-dependent corepressor isoform 1"/>
    <property type="match status" value="1"/>
</dbReference>
<feature type="region of interest" description="Disordered" evidence="7">
    <location>
        <begin position="419"/>
        <end position="444"/>
    </location>
</feature>
<dbReference type="Proteomes" id="UP001497382">
    <property type="component" value="Unassembled WGS sequence"/>
</dbReference>
<evidence type="ECO:0000256" key="7">
    <source>
        <dbReference type="SAM" id="MobiDB-lite"/>
    </source>
</evidence>
<evidence type="ECO:0000256" key="3">
    <source>
        <dbReference type="ARBA" id="ARBA00023125"/>
    </source>
</evidence>
<feature type="domain" description="HTH psq-type" evidence="8">
    <location>
        <begin position="578"/>
        <end position="630"/>
    </location>
</feature>